<dbReference type="AlphaFoldDB" id="A0A183D4M0"/>
<gene>
    <name evidence="1" type="ORF">GPUH_LOCUS3662</name>
</gene>
<keyword evidence="2" id="KW-1185">Reference proteome</keyword>
<evidence type="ECO:0000313" key="2">
    <source>
        <dbReference type="Proteomes" id="UP000271098"/>
    </source>
</evidence>
<protein>
    <submittedName>
        <fullName evidence="1 3">Uncharacterized protein</fullName>
    </submittedName>
</protein>
<reference evidence="1 2" key="2">
    <citation type="submission" date="2018-11" db="EMBL/GenBank/DDBJ databases">
        <authorList>
            <consortium name="Pathogen Informatics"/>
        </authorList>
    </citation>
    <scope>NUCLEOTIDE SEQUENCE [LARGE SCALE GENOMIC DNA]</scope>
</reference>
<dbReference type="EMBL" id="UYRT01006387">
    <property type="protein sequence ID" value="VDK40391.1"/>
    <property type="molecule type" value="Genomic_DNA"/>
</dbReference>
<sequence>MMVGGSLGEWSTGYCDWGVGIAMSIYVEVKVHMRVSREVKNAELNMLADQVVLQRKDPEAERHHDELSINDPDTYFQGDIDLSEKQAELIARQLESASALKGKEDEIIRKKRQVLENFELIGLEQIVVSNAVLGKSVNLHNLKIAIISSE</sequence>
<reference evidence="3" key="1">
    <citation type="submission" date="2016-06" db="UniProtKB">
        <authorList>
            <consortium name="WormBaseParasite"/>
        </authorList>
    </citation>
    <scope>IDENTIFICATION</scope>
</reference>
<dbReference type="Proteomes" id="UP000271098">
    <property type="component" value="Unassembled WGS sequence"/>
</dbReference>
<evidence type="ECO:0000313" key="3">
    <source>
        <dbReference type="WBParaSite" id="GPUH_0000366801-mRNA-1"/>
    </source>
</evidence>
<dbReference type="OrthoDB" id="291007at2759"/>
<organism evidence="3">
    <name type="scientific">Gongylonema pulchrum</name>
    <dbReference type="NCBI Taxonomy" id="637853"/>
    <lineage>
        <taxon>Eukaryota</taxon>
        <taxon>Metazoa</taxon>
        <taxon>Ecdysozoa</taxon>
        <taxon>Nematoda</taxon>
        <taxon>Chromadorea</taxon>
        <taxon>Rhabditida</taxon>
        <taxon>Spirurina</taxon>
        <taxon>Spiruromorpha</taxon>
        <taxon>Spiruroidea</taxon>
        <taxon>Gongylonematidae</taxon>
        <taxon>Gongylonema</taxon>
    </lineage>
</organism>
<name>A0A183D4M0_9BILA</name>
<evidence type="ECO:0000313" key="1">
    <source>
        <dbReference type="EMBL" id="VDK40391.1"/>
    </source>
</evidence>
<proteinExistence type="predicted"/>
<accession>A0A183D4M0</accession>
<dbReference type="WBParaSite" id="GPUH_0000366801-mRNA-1">
    <property type="protein sequence ID" value="GPUH_0000366801-mRNA-1"/>
    <property type="gene ID" value="GPUH_0000366801"/>
</dbReference>